<dbReference type="CDD" id="cd00593">
    <property type="entry name" value="RIBOc"/>
    <property type="match status" value="1"/>
</dbReference>
<protein>
    <recommendedName>
        <fullName evidence="1">RNase III domain-containing protein</fullName>
    </recommendedName>
</protein>
<dbReference type="Pfam" id="PF00636">
    <property type="entry name" value="Ribonuclease_3"/>
    <property type="match status" value="1"/>
</dbReference>
<organism evidence="2 3">
    <name type="scientific">Gymnopus androsaceus JB14</name>
    <dbReference type="NCBI Taxonomy" id="1447944"/>
    <lineage>
        <taxon>Eukaryota</taxon>
        <taxon>Fungi</taxon>
        <taxon>Dikarya</taxon>
        <taxon>Basidiomycota</taxon>
        <taxon>Agaricomycotina</taxon>
        <taxon>Agaricomycetes</taxon>
        <taxon>Agaricomycetidae</taxon>
        <taxon>Agaricales</taxon>
        <taxon>Marasmiineae</taxon>
        <taxon>Omphalotaceae</taxon>
        <taxon>Gymnopus</taxon>
    </lineage>
</organism>
<dbReference type="PROSITE" id="PS50142">
    <property type="entry name" value="RNASE_3_2"/>
    <property type="match status" value="1"/>
</dbReference>
<dbReference type="Proteomes" id="UP000799118">
    <property type="component" value="Unassembled WGS sequence"/>
</dbReference>
<dbReference type="OrthoDB" id="416741at2759"/>
<gene>
    <name evidence="2" type="ORF">BT96DRAFT_914134</name>
</gene>
<dbReference type="GO" id="GO:0006396">
    <property type="term" value="P:RNA processing"/>
    <property type="evidence" value="ECO:0007669"/>
    <property type="project" value="InterPro"/>
</dbReference>
<dbReference type="AlphaFoldDB" id="A0A6A4I813"/>
<evidence type="ECO:0000259" key="1">
    <source>
        <dbReference type="PROSITE" id="PS50142"/>
    </source>
</evidence>
<dbReference type="InterPro" id="IPR036389">
    <property type="entry name" value="RNase_III_sf"/>
</dbReference>
<dbReference type="InterPro" id="IPR000999">
    <property type="entry name" value="RNase_III_dom"/>
</dbReference>
<name>A0A6A4I813_9AGAR</name>
<dbReference type="EMBL" id="ML769392">
    <property type="protein sequence ID" value="KAE9408172.1"/>
    <property type="molecule type" value="Genomic_DNA"/>
</dbReference>
<proteinExistence type="predicted"/>
<dbReference type="SUPFAM" id="SSF69065">
    <property type="entry name" value="RNase III domain-like"/>
    <property type="match status" value="1"/>
</dbReference>
<keyword evidence="3" id="KW-1185">Reference proteome</keyword>
<dbReference type="GO" id="GO:0004525">
    <property type="term" value="F:ribonuclease III activity"/>
    <property type="evidence" value="ECO:0007669"/>
    <property type="project" value="InterPro"/>
</dbReference>
<evidence type="ECO:0000313" key="2">
    <source>
        <dbReference type="EMBL" id="KAE9408172.1"/>
    </source>
</evidence>
<sequence>MAPMHYVQSKLFTALIDRHDFNFQLPTLSQSSWDTIVGNGEERERLEFTGDAYMTAAVGENLYSVFPDGSPFLYTISRNALTANSTFARIMDRLGFGNPRLSTKASGDAFESIIGAKKQESPALLDQWFRTYYLPLLVYTADVCRSLPRKGKPSKSRTVLSSIRLRSQYGSPARRIRSVLSSPASLTRKQSVKSRLLISSPSKRLLSIPTKFPRRTIDLTVDSDSEDVNSKDENEIVQISFQEFSKSQQQLKTTATKSIDVREHARCCY</sequence>
<reference evidence="2" key="1">
    <citation type="journal article" date="2019" name="Environ. Microbiol.">
        <title>Fungal ecological strategies reflected in gene transcription - a case study of two litter decomposers.</title>
        <authorList>
            <person name="Barbi F."/>
            <person name="Kohler A."/>
            <person name="Barry K."/>
            <person name="Baskaran P."/>
            <person name="Daum C."/>
            <person name="Fauchery L."/>
            <person name="Ihrmark K."/>
            <person name="Kuo A."/>
            <person name="LaButti K."/>
            <person name="Lipzen A."/>
            <person name="Morin E."/>
            <person name="Grigoriev I.V."/>
            <person name="Henrissat B."/>
            <person name="Lindahl B."/>
            <person name="Martin F."/>
        </authorList>
    </citation>
    <scope>NUCLEOTIDE SEQUENCE</scope>
    <source>
        <strain evidence="2">JB14</strain>
    </source>
</reference>
<feature type="domain" description="RNase III" evidence="1">
    <location>
        <begin position="4"/>
        <end position="122"/>
    </location>
</feature>
<evidence type="ECO:0000313" key="3">
    <source>
        <dbReference type="Proteomes" id="UP000799118"/>
    </source>
</evidence>
<accession>A0A6A4I813</accession>
<dbReference type="Gene3D" id="1.10.1520.10">
    <property type="entry name" value="Ribonuclease III domain"/>
    <property type="match status" value="1"/>
</dbReference>